<proteinExistence type="predicted"/>
<evidence type="ECO:0000313" key="4">
    <source>
        <dbReference type="Proteomes" id="UP000663870"/>
    </source>
</evidence>
<dbReference type="EMBL" id="CAJNOH010003668">
    <property type="protein sequence ID" value="CAF1344632.1"/>
    <property type="molecule type" value="Genomic_DNA"/>
</dbReference>
<dbReference type="EMBL" id="CAJNOL010005023">
    <property type="protein sequence ID" value="CAF1598653.1"/>
    <property type="molecule type" value="Genomic_DNA"/>
</dbReference>
<gene>
    <name evidence="2" type="ORF">JXQ802_LOCUS48039</name>
    <name evidence="1" type="ORF">PYM288_LOCUS32073</name>
</gene>
<evidence type="ECO:0000313" key="3">
    <source>
        <dbReference type="Proteomes" id="UP000663854"/>
    </source>
</evidence>
<keyword evidence="4" id="KW-1185">Reference proteome</keyword>
<dbReference type="Proteomes" id="UP000663870">
    <property type="component" value="Unassembled WGS sequence"/>
</dbReference>
<protein>
    <submittedName>
        <fullName evidence="1">Uncharacterized protein</fullName>
    </submittedName>
</protein>
<name>A0A815GYD9_9BILA</name>
<dbReference type="Proteomes" id="UP000663854">
    <property type="component" value="Unassembled WGS sequence"/>
</dbReference>
<dbReference type="AlphaFoldDB" id="A0A815GYD9"/>
<comment type="caution">
    <text evidence="1">The sequence shown here is derived from an EMBL/GenBank/DDBJ whole genome shotgun (WGS) entry which is preliminary data.</text>
</comment>
<accession>A0A815GYD9</accession>
<evidence type="ECO:0000313" key="2">
    <source>
        <dbReference type="EMBL" id="CAF1598653.1"/>
    </source>
</evidence>
<organism evidence="1 3">
    <name type="scientific">Rotaria sordida</name>
    <dbReference type="NCBI Taxonomy" id="392033"/>
    <lineage>
        <taxon>Eukaryota</taxon>
        <taxon>Metazoa</taxon>
        <taxon>Spiralia</taxon>
        <taxon>Gnathifera</taxon>
        <taxon>Rotifera</taxon>
        <taxon>Eurotatoria</taxon>
        <taxon>Bdelloidea</taxon>
        <taxon>Philodinida</taxon>
        <taxon>Philodinidae</taxon>
        <taxon>Rotaria</taxon>
    </lineage>
</organism>
<reference evidence="1" key="1">
    <citation type="submission" date="2021-02" db="EMBL/GenBank/DDBJ databases">
        <authorList>
            <person name="Nowell W R."/>
        </authorList>
    </citation>
    <scope>NUCLEOTIDE SEQUENCE</scope>
</reference>
<evidence type="ECO:0000313" key="1">
    <source>
        <dbReference type="EMBL" id="CAF1344632.1"/>
    </source>
</evidence>
<sequence length="169" mass="18619">MEGLPAAKVTIVKKNNQRSSYYSDFRDLSRNIHVTHVKRVESTASGVIKKTKLIGLNVVGPEASPQIFFPEKTRNRPEPTKSIVNGSRSETIRSTLYPLSHMHSIQTMTSLSHLDSFNLVTPSKTTISTITTTDTSTISTTDTSTISTTDTSTTSTTDTSTTSKYLCYY</sequence>